<name>A0A4C1TU77_EUMVA</name>
<proteinExistence type="predicted"/>
<dbReference type="EMBL" id="BGZK01000088">
    <property type="protein sequence ID" value="GBP17572.1"/>
    <property type="molecule type" value="Genomic_DNA"/>
</dbReference>
<protein>
    <submittedName>
        <fullName evidence="2">Uncharacterized protein</fullName>
    </submittedName>
</protein>
<evidence type="ECO:0000256" key="1">
    <source>
        <dbReference type="SAM" id="MobiDB-lite"/>
    </source>
</evidence>
<feature type="compositionally biased region" description="Polar residues" evidence="1">
    <location>
        <begin position="26"/>
        <end position="36"/>
    </location>
</feature>
<reference evidence="2 3" key="1">
    <citation type="journal article" date="2019" name="Commun. Biol.">
        <title>The bagworm genome reveals a unique fibroin gene that provides high tensile strength.</title>
        <authorList>
            <person name="Kono N."/>
            <person name="Nakamura H."/>
            <person name="Ohtoshi R."/>
            <person name="Tomita M."/>
            <person name="Numata K."/>
            <person name="Arakawa K."/>
        </authorList>
    </citation>
    <scope>NUCLEOTIDE SEQUENCE [LARGE SCALE GENOMIC DNA]</scope>
</reference>
<feature type="region of interest" description="Disordered" evidence="1">
    <location>
        <begin position="18"/>
        <end position="38"/>
    </location>
</feature>
<dbReference type="AlphaFoldDB" id="A0A4C1TU77"/>
<evidence type="ECO:0000313" key="3">
    <source>
        <dbReference type="Proteomes" id="UP000299102"/>
    </source>
</evidence>
<evidence type="ECO:0000313" key="2">
    <source>
        <dbReference type="EMBL" id="GBP17572.1"/>
    </source>
</evidence>
<organism evidence="2 3">
    <name type="scientific">Eumeta variegata</name>
    <name type="common">Bagworm moth</name>
    <name type="synonym">Eumeta japonica</name>
    <dbReference type="NCBI Taxonomy" id="151549"/>
    <lineage>
        <taxon>Eukaryota</taxon>
        <taxon>Metazoa</taxon>
        <taxon>Ecdysozoa</taxon>
        <taxon>Arthropoda</taxon>
        <taxon>Hexapoda</taxon>
        <taxon>Insecta</taxon>
        <taxon>Pterygota</taxon>
        <taxon>Neoptera</taxon>
        <taxon>Endopterygota</taxon>
        <taxon>Lepidoptera</taxon>
        <taxon>Glossata</taxon>
        <taxon>Ditrysia</taxon>
        <taxon>Tineoidea</taxon>
        <taxon>Psychidae</taxon>
        <taxon>Oiketicinae</taxon>
        <taxon>Eumeta</taxon>
    </lineage>
</organism>
<sequence>MPEWKGRVPLTRSHCERITVAKRNSPHSSTDVNELSHNTDRARCACAASGRKSARSSNCALTRMQEEFALVDGF</sequence>
<gene>
    <name evidence="2" type="ORF">EVAR_12282_1</name>
</gene>
<keyword evidence="3" id="KW-1185">Reference proteome</keyword>
<accession>A0A4C1TU77</accession>
<comment type="caution">
    <text evidence="2">The sequence shown here is derived from an EMBL/GenBank/DDBJ whole genome shotgun (WGS) entry which is preliminary data.</text>
</comment>
<dbReference type="Proteomes" id="UP000299102">
    <property type="component" value="Unassembled WGS sequence"/>
</dbReference>